<protein>
    <submittedName>
        <fullName evidence="1">Uncharacterized protein</fullName>
    </submittedName>
</protein>
<evidence type="ECO:0000313" key="2">
    <source>
        <dbReference type="Proteomes" id="UP001139981"/>
    </source>
</evidence>
<dbReference type="Proteomes" id="UP001139981">
    <property type="component" value="Unassembled WGS sequence"/>
</dbReference>
<organism evidence="1 2">
    <name type="scientific">Coemansia aciculifera</name>
    <dbReference type="NCBI Taxonomy" id="417176"/>
    <lineage>
        <taxon>Eukaryota</taxon>
        <taxon>Fungi</taxon>
        <taxon>Fungi incertae sedis</taxon>
        <taxon>Zoopagomycota</taxon>
        <taxon>Kickxellomycotina</taxon>
        <taxon>Kickxellomycetes</taxon>
        <taxon>Kickxellales</taxon>
        <taxon>Kickxellaceae</taxon>
        <taxon>Coemansia</taxon>
    </lineage>
</organism>
<gene>
    <name evidence="1" type="ORF">IWW38_006115</name>
</gene>
<proteinExistence type="predicted"/>
<accession>A0ACC1LTP9</accession>
<name>A0ACC1LTP9_9FUNG</name>
<evidence type="ECO:0000313" key="1">
    <source>
        <dbReference type="EMBL" id="KAJ2879454.1"/>
    </source>
</evidence>
<comment type="caution">
    <text evidence="1">The sequence shown here is derived from an EMBL/GenBank/DDBJ whole genome shotgun (WGS) entry which is preliminary data.</text>
</comment>
<sequence length="210" mass="23047">MRKLLGLCALALWAGIQSASAARQVVLSKATATNCSVICPGYTAGSISQTSDGFTAKLTLAGLPCDIYGKDIERLELTVRFDTKDRLHVHIKDADGQQFQIPEDVVPLGTGYGMHDSKSNLRFDHFHDSKSGYGFQVMRGSQVIFDTTGHPLIFQDQYIEVTSALPADANIYGIGESPDFFRRNPANTIKTLWNRGSPDLFQENVYGSHS</sequence>
<dbReference type="EMBL" id="JANBVB010003310">
    <property type="protein sequence ID" value="KAJ2879454.1"/>
    <property type="molecule type" value="Genomic_DNA"/>
</dbReference>
<reference evidence="1" key="1">
    <citation type="submission" date="2022-07" db="EMBL/GenBank/DDBJ databases">
        <title>Phylogenomic reconstructions and comparative analyses of Kickxellomycotina fungi.</title>
        <authorList>
            <person name="Reynolds N.K."/>
            <person name="Stajich J.E."/>
            <person name="Barry K."/>
            <person name="Grigoriev I.V."/>
            <person name="Crous P."/>
            <person name="Smith M.E."/>
        </authorList>
    </citation>
    <scope>NUCLEOTIDE SEQUENCE</scope>
    <source>
        <strain evidence="1">CBS 190363</strain>
    </source>
</reference>
<feature type="non-terminal residue" evidence="1">
    <location>
        <position position="210"/>
    </location>
</feature>
<keyword evidence="2" id="KW-1185">Reference proteome</keyword>